<feature type="chain" id="PRO_5042150463" evidence="3">
    <location>
        <begin position="31"/>
        <end position="276"/>
    </location>
</feature>
<dbReference type="InterPro" id="IPR041056">
    <property type="entry name" value="DUF5585"/>
</dbReference>
<dbReference type="EMBL" id="BRZM01000104">
    <property type="protein sequence ID" value="GLD67153.1"/>
    <property type="molecule type" value="Genomic_DNA"/>
</dbReference>
<keyword evidence="2" id="KW-0812">Transmembrane</keyword>
<keyword evidence="5" id="KW-1185">Reference proteome</keyword>
<feature type="compositionally biased region" description="Polar residues" evidence="1">
    <location>
        <begin position="95"/>
        <end position="115"/>
    </location>
</feature>
<feature type="compositionally biased region" description="Low complexity" evidence="1">
    <location>
        <begin position="116"/>
        <end position="127"/>
    </location>
</feature>
<feature type="compositionally biased region" description="Low complexity" evidence="1">
    <location>
        <begin position="178"/>
        <end position="187"/>
    </location>
</feature>
<accession>A0AAD3N5S8</accession>
<gene>
    <name evidence="4" type="ORF">AKAME5_001851700</name>
</gene>
<keyword evidence="2" id="KW-0472">Membrane</keyword>
<reference evidence="4" key="1">
    <citation type="submission" date="2022-08" db="EMBL/GenBank/DDBJ databases">
        <title>Genome sequencing of akame (Lates japonicus).</title>
        <authorList>
            <person name="Hashiguchi Y."/>
            <person name="Takahashi H."/>
        </authorList>
    </citation>
    <scope>NUCLEOTIDE SEQUENCE</scope>
    <source>
        <strain evidence="4">Kochi</strain>
    </source>
</reference>
<evidence type="ECO:0000313" key="4">
    <source>
        <dbReference type="EMBL" id="GLD67153.1"/>
    </source>
</evidence>
<proteinExistence type="predicted"/>
<keyword evidence="2" id="KW-1133">Transmembrane helix</keyword>
<feature type="signal peptide" evidence="3">
    <location>
        <begin position="1"/>
        <end position="30"/>
    </location>
</feature>
<name>A0AAD3N5S8_LATJO</name>
<comment type="caution">
    <text evidence="4">The sequence shown here is derived from an EMBL/GenBank/DDBJ whole genome shotgun (WGS) entry which is preliminary data.</text>
</comment>
<feature type="compositionally biased region" description="Low complexity" evidence="1">
    <location>
        <begin position="153"/>
        <end position="170"/>
    </location>
</feature>
<evidence type="ECO:0000256" key="3">
    <source>
        <dbReference type="SAM" id="SignalP"/>
    </source>
</evidence>
<feature type="region of interest" description="Disordered" evidence="1">
    <location>
        <begin position="153"/>
        <end position="187"/>
    </location>
</feature>
<dbReference type="Proteomes" id="UP001279410">
    <property type="component" value="Unassembled WGS sequence"/>
</dbReference>
<dbReference type="Pfam" id="PF17823">
    <property type="entry name" value="DUF5585"/>
    <property type="match status" value="1"/>
</dbReference>
<feature type="compositionally biased region" description="Low complexity" evidence="1">
    <location>
        <begin position="78"/>
        <end position="94"/>
    </location>
</feature>
<evidence type="ECO:0000256" key="1">
    <source>
        <dbReference type="SAM" id="MobiDB-lite"/>
    </source>
</evidence>
<evidence type="ECO:0000313" key="5">
    <source>
        <dbReference type="Proteomes" id="UP001279410"/>
    </source>
</evidence>
<evidence type="ECO:0000256" key="2">
    <source>
        <dbReference type="SAM" id="Phobius"/>
    </source>
</evidence>
<protein>
    <submittedName>
        <fullName evidence="4">Uncharacterized protein</fullName>
    </submittedName>
</protein>
<dbReference type="AlphaFoldDB" id="A0AAD3N5S8"/>
<feature type="transmembrane region" description="Helical" evidence="2">
    <location>
        <begin position="229"/>
        <end position="248"/>
    </location>
</feature>
<keyword evidence="3" id="KW-0732">Signal</keyword>
<organism evidence="4 5">
    <name type="scientific">Lates japonicus</name>
    <name type="common">Japanese lates</name>
    <dbReference type="NCBI Taxonomy" id="270547"/>
    <lineage>
        <taxon>Eukaryota</taxon>
        <taxon>Metazoa</taxon>
        <taxon>Chordata</taxon>
        <taxon>Craniata</taxon>
        <taxon>Vertebrata</taxon>
        <taxon>Euteleostomi</taxon>
        <taxon>Actinopterygii</taxon>
        <taxon>Neopterygii</taxon>
        <taxon>Teleostei</taxon>
        <taxon>Neoteleostei</taxon>
        <taxon>Acanthomorphata</taxon>
        <taxon>Carangaria</taxon>
        <taxon>Carangaria incertae sedis</taxon>
        <taxon>Centropomidae</taxon>
        <taxon>Lates</taxon>
    </lineage>
</organism>
<feature type="region of interest" description="Disordered" evidence="1">
    <location>
        <begin position="78"/>
        <end position="129"/>
    </location>
</feature>
<sequence length="276" mass="28277">MSTNPLTIQLNPSACLHLLCLLLLLTYSSCGVSADGLAPPELQTQLNADQGNCSTACDISDGNENATANNVGLIVGVTNSSSSNTHNSVSHKSNGSVASLNPPNQSPGGNHSTMASPSSPETVTPPEALLPSNITGLPTQAAHTGSITSTGTTMMPPSSSAAMPQPNAPSTGMPPMQTTSSPTGPSNTTVTRAITPANHNGPVASGTRVAMVEVAGGALTRQLVDTASLLAVLLFGLLFFLVTVAVFVTQAYESYRRKDYTQVDYLINGMYTDSGV</sequence>